<dbReference type="AlphaFoldDB" id="A0A6I1MVI5"/>
<keyword evidence="3" id="KW-1185">Reference proteome</keyword>
<proteinExistence type="predicted"/>
<evidence type="ECO:0000313" key="2">
    <source>
        <dbReference type="EMBL" id="MPQ44841.1"/>
    </source>
</evidence>
<feature type="non-terminal residue" evidence="2">
    <location>
        <position position="85"/>
    </location>
</feature>
<reference evidence="2 3" key="1">
    <citation type="submission" date="2019-10" db="EMBL/GenBank/DDBJ databases">
        <title>The Genome Sequence of Clostridium tarantellae Isolated from Fish Brain.</title>
        <authorList>
            <person name="Bano L."/>
            <person name="Kiel M."/>
            <person name="Sales G."/>
            <person name="Doxey A.C."/>
            <person name="Mansfield M.J."/>
            <person name="Schiavone M."/>
            <person name="Rossetto O."/>
            <person name="Pirazzini M."/>
            <person name="Dobrindt U."/>
            <person name="Montecucco C."/>
        </authorList>
    </citation>
    <scope>NUCLEOTIDE SEQUENCE [LARGE SCALE GENOMIC DNA]</scope>
    <source>
        <strain evidence="2 3">DSM 3997</strain>
    </source>
</reference>
<comment type="caution">
    <text evidence="2">The sequence shown here is derived from an EMBL/GenBank/DDBJ whole genome shotgun (WGS) entry which is preliminary data.</text>
</comment>
<evidence type="ECO:0000256" key="1">
    <source>
        <dbReference type="SAM" id="Phobius"/>
    </source>
</evidence>
<keyword evidence="1" id="KW-0812">Transmembrane</keyword>
<gene>
    <name evidence="2" type="ORF">GBZ86_13960</name>
</gene>
<feature type="transmembrane region" description="Helical" evidence="1">
    <location>
        <begin position="38"/>
        <end position="57"/>
    </location>
</feature>
<feature type="transmembrane region" description="Helical" evidence="1">
    <location>
        <begin position="64"/>
        <end position="84"/>
    </location>
</feature>
<feature type="transmembrane region" description="Helical" evidence="1">
    <location>
        <begin position="12"/>
        <end position="32"/>
    </location>
</feature>
<keyword evidence="1" id="KW-1133">Transmembrane helix</keyword>
<dbReference type="Proteomes" id="UP000430345">
    <property type="component" value="Unassembled WGS sequence"/>
</dbReference>
<accession>A0A6I1MVI5</accession>
<sequence>MINIKERNLKESCYGIFSIAFIINFFIFLLFIGNFNTFIYTYIILFDIFTLINLIFIKKLYNDIELYSSISLSLFSLILFVSGLY</sequence>
<protein>
    <submittedName>
        <fullName evidence="2">Uncharacterized protein</fullName>
    </submittedName>
</protein>
<keyword evidence="1" id="KW-0472">Membrane</keyword>
<organism evidence="2 3">
    <name type="scientific">Clostridium tarantellae</name>
    <dbReference type="NCBI Taxonomy" id="39493"/>
    <lineage>
        <taxon>Bacteria</taxon>
        <taxon>Bacillati</taxon>
        <taxon>Bacillota</taxon>
        <taxon>Clostridia</taxon>
        <taxon>Eubacteriales</taxon>
        <taxon>Clostridiaceae</taxon>
        <taxon>Clostridium</taxon>
    </lineage>
</organism>
<evidence type="ECO:0000313" key="3">
    <source>
        <dbReference type="Proteomes" id="UP000430345"/>
    </source>
</evidence>
<name>A0A6I1MVI5_9CLOT</name>
<dbReference type="EMBL" id="WHJC01000335">
    <property type="protein sequence ID" value="MPQ44841.1"/>
    <property type="molecule type" value="Genomic_DNA"/>
</dbReference>